<protein>
    <submittedName>
        <fullName evidence="1">Uncharacterized protein</fullName>
    </submittedName>
</protein>
<proteinExistence type="predicted"/>
<evidence type="ECO:0000313" key="2">
    <source>
        <dbReference type="Proteomes" id="UP000070533"/>
    </source>
</evidence>
<comment type="caution">
    <text evidence="1">The sequence shown here is derived from an EMBL/GenBank/DDBJ whole genome shotgun (WGS) entry which is preliminary data.</text>
</comment>
<dbReference type="STRING" id="28128.HMPREF3226_01045"/>
<reference evidence="2" key="1">
    <citation type="submission" date="2016-01" db="EMBL/GenBank/DDBJ databases">
        <authorList>
            <person name="Mitreva M."/>
            <person name="Pepin K.H."/>
            <person name="Mihindukulasuriya K.A."/>
            <person name="Fulton R."/>
            <person name="Fronick C."/>
            <person name="O'Laughlin M."/>
            <person name="Miner T."/>
            <person name="Herter B."/>
            <person name="Rosa B.A."/>
            <person name="Cordes M."/>
            <person name="Tomlinson C."/>
            <person name="Wollam A."/>
            <person name="Palsikar V.B."/>
            <person name="Mardis E.R."/>
            <person name="Wilson R.K."/>
        </authorList>
    </citation>
    <scope>NUCLEOTIDE SEQUENCE [LARGE SCALE GENOMIC DNA]</scope>
    <source>
        <strain evidence="2">MJR7716</strain>
    </source>
</reference>
<dbReference type="EMBL" id="LRQG01000068">
    <property type="protein sequence ID" value="KXA40496.1"/>
    <property type="molecule type" value="Genomic_DNA"/>
</dbReference>
<dbReference type="AlphaFoldDB" id="A0A133QC85"/>
<evidence type="ECO:0000313" key="1">
    <source>
        <dbReference type="EMBL" id="KXA40496.1"/>
    </source>
</evidence>
<accession>A0A133QC85</accession>
<sequence length="109" mass="12645">MNWSVYEWEETHKGDHYYMLRTGDDKAGIVFRGVFTSDPYPGEDWAGNGKQRYYMGMDCYDCVPGDEQSPIGIEELEKAVPDIDWRRGHSGQLLSEEDADKLDELWNCK</sequence>
<dbReference type="PATRIC" id="fig|28128.5.peg.1055"/>
<dbReference type="Proteomes" id="UP000070533">
    <property type="component" value="Unassembled WGS sequence"/>
</dbReference>
<organism evidence="1 2">
    <name type="scientific">Prevotella corporis</name>
    <dbReference type="NCBI Taxonomy" id="28128"/>
    <lineage>
        <taxon>Bacteria</taxon>
        <taxon>Pseudomonadati</taxon>
        <taxon>Bacteroidota</taxon>
        <taxon>Bacteroidia</taxon>
        <taxon>Bacteroidales</taxon>
        <taxon>Prevotellaceae</taxon>
        <taxon>Prevotella</taxon>
    </lineage>
</organism>
<name>A0A133QC85_9BACT</name>
<keyword evidence="2" id="KW-1185">Reference proteome</keyword>
<gene>
    <name evidence="1" type="ORF">HMPREF3226_01045</name>
</gene>